<accession>A0ABP3Q134</accession>
<keyword evidence="1" id="KW-1133">Transmembrane helix</keyword>
<organism evidence="2 3">
    <name type="scientific">Streptomyces crystallinus</name>
    <dbReference type="NCBI Taxonomy" id="68191"/>
    <lineage>
        <taxon>Bacteria</taxon>
        <taxon>Bacillati</taxon>
        <taxon>Actinomycetota</taxon>
        <taxon>Actinomycetes</taxon>
        <taxon>Kitasatosporales</taxon>
        <taxon>Streptomycetaceae</taxon>
        <taxon>Streptomyces</taxon>
    </lineage>
</organism>
<keyword evidence="1" id="KW-0472">Membrane</keyword>
<keyword evidence="1" id="KW-0812">Transmembrane</keyword>
<evidence type="ECO:0000313" key="3">
    <source>
        <dbReference type="Proteomes" id="UP001500668"/>
    </source>
</evidence>
<name>A0ABP3Q134_9ACTN</name>
<dbReference type="RefSeq" id="WP_344069709.1">
    <property type="nucleotide sequence ID" value="NZ_BAAACA010000004.1"/>
</dbReference>
<feature type="transmembrane region" description="Helical" evidence="1">
    <location>
        <begin position="110"/>
        <end position="128"/>
    </location>
</feature>
<gene>
    <name evidence="2" type="ORF">GCM10010394_06230</name>
</gene>
<dbReference type="Proteomes" id="UP001500668">
    <property type="component" value="Unassembled WGS sequence"/>
</dbReference>
<reference evidence="3" key="1">
    <citation type="journal article" date="2019" name="Int. J. Syst. Evol. Microbiol.">
        <title>The Global Catalogue of Microorganisms (GCM) 10K type strain sequencing project: providing services to taxonomists for standard genome sequencing and annotation.</title>
        <authorList>
            <consortium name="The Broad Institute Genomics Platform"/>
            <consortium name="The Broad Institute Genome Sequencing Center for Infectious Disease"/>
            <person name="Wu L."/>
            <person name="Ma J."/>
        </authorList>
    </citation>
    <scope>NUCLEOTIDE SEQUENCE [LARGE SCALE GENOMIC DNA]</scope>
    <source>
        <strain evidence="3">JCM 5067</strain>
    </source>
</reference>
<dbReference type="EMBL" id="BAAACA010000004">
    <property type="protein sequence ID" value="GAA0580390.1"/>
    <property type="molecule type" value="Genomic_DNA"/>
</dbReference>
<sequence>MARRALAVVAAIVLLGEAVGIVLVNWFLGRVVHRQNMSLGGIDSDTMSNTTYVMGGVFGLYLAVCGAILLFTGVRDRAPGRFGRILLITCAVVHGVLGALTVGLIGWAAFAFMMVVLALVVLALLMYAPPGLPPEPVDAPPSGEGTPPEPAAA</sequence>
<comment type="caution">
    <text evidence="2">The sequence shown here is derived from an EMBL/GenBank/DDBJ whole genome shotgun (WGS) entry which is preliminary data.</text>
</comment>
<feature type="transmembrane region" description="Helical" evidence="1">
    <location>
        <begin position="85"/>
        <end position="104"/>
    </location>
</feature>
<feature type="transmembrane region" description="Helical" evidence="1">
    <location>
        <begin position="52"/>
        <end position="73"/>
    </location>
</feature>
<evidence type="ECO:0000313" key="2">
    <source>
        <dbReference type="EMBL" id="GAA0580390.1"/>
    </source>
</evidence>
<evidence type="ECO:0000256" key="1">
    <source>
        <dbReference type="SAM" id="Phobius"/>
    </source>
</evidence>
<proteinExistence type="predicted"/>
<protein>
    <recommendedName>
        <fullName evidence="4">Integral membrane protein</fullName>
    </recommendedName>
</protein>
<evidence type="ECO:0008006" key="4">
    <source>
        <dbReference type="Google" id="ProtNLM"/>
    </source>
</evidence>
<keyword evidence="3" id="KW-1185">Reference proteome</keyword>